<reference evidence="3" key="1">
    <citation type="journal article" date="2019" name="Int. J. Syst. Evol. Microbiol.">
        <title>The Global Catalogue of Microorganisms (GCM) 10K type strain sequencing project: providing services to taxonomists for standard genome sequencing and annotation.</title>
        <authorList>
            <consortium name="The Broad Institute Genomics Platform"/>
            <consortium name="The Broad Institute Genome Sequencing Center for Infectious Disease"/>
            <person name="Wu L."/>
            <person name="Ma J."/>
        </authorList>
    </citation>
    <scope>NUCLEOTIDE SEQUENCE [LARGE SCALE GENOMIC DNA]</scope>
    <source>
        <strain evidence="3">CGMCC 1.15905</strain>
    </source>
</reference>
<gene>
    <name evidence="2" type="ORF">GCM10011521_11320</name>
</gene>
<dbReference type="InterPro" id="IPR023393">
    <property type="entry name" value="START-like_dom_sf"/>
</dbReference>
<evidence type="ECO:0000313" key="3">
    <source>
        <dbReference type="Proteomes" id="UP000623419"/>
    </source>
</evidence>
<dbReference type="SUPFAM" id="SSF55961">
    <property type="entry name" value="Bet v1-like"/>
    <property type="match status" value="1"/>
</dbReference>
<feature type="transmembrane region" description="Helical" evidence="1">
    <location>
        <begin position="21"/>
        <end position="43"/>
    </location>
</feature>
<dbReference type="Gene3D" id="3.30.530.20">
    <property type="match status" value="1"/>
</dbReference>
<dbReference type="RefSeq" id="WP_188662119.1">
    <property type="nucleotide sequence ID" value="NZ_BMKC01000001.1"/>
</dbReference>
<keyword evidence="1" id="KW-0472">Membrane</keyword>
<dbReference type="EMBL" id="BMKC01000001">
    <property type="protein sequence ID" value="GGA74855.1"/>
    <property type="molecule type" value="Genomic_DNA"/>
</dbReference>
<sequence>MNSPKYDEIFPPSPTARSMPYSFWWPLVCGALAGLLIRLVYMGDPGGRYSAMMASFIYLSPFVVGMVTVYVAERSHRRSWGYYAWASVFANVMYVLGSLVTLFEGIICAIVIFPLFSLFGALGGLLMGLVCRLTNWPRGTVYSVAALPLVLGAFVGTPAPNNDPLLSVQREVLVQAPAEQVWRHLMDADAIAPAEVEDAWMYRIGVPMPLAGVTEETPEGLVRDVRMGKGIHFTQVARDWEPGRRVQWQYRFAPDSVPPGALDDHVRIGGHYFDLVGTTYTLTPRGGQTLLEIDMQYRVSTSFDWYAQPIARWLIGDFSEVILDFYRQRSEQAGDAGPA</sequence>
<dbReference type="InterPro" id="IPR019587">
    <property type="entry name" value="Polyketide_cyclase/dehydratase"/>
</dbReference>
<feature type="transmembrane region" description="Helical" evidence="1">
    <location>
        <begin position="141"/>
        <end position="159"/>
    </location>
</feature>
<accession>A0ABQ1HGH2</accession>
<keyword evidence="3" id="KW-1185">Reference proteome</keyword>
<keyword evidence="1" id="KW-0812">Transmembrane</keyword>
<comment type="caution">
    <text evidence="2">The sequence shown here is derived from an EMBL/GenBank/DDBJ whole genome shotgun (WGS) entry which is preliminary data.</text>
</comment>
<evidence type="ECO:0008006" key="4">
    <source>
        <dbReference type="Google" id="ProtNLM"/>
    </source>
</evidence>
<organism evidence="2 3">
    <name type="scientific">Arenimonas soli</name>
    <dbReference type="NCBI Taxonomy" id="2269504"/>
    <lineage>
        <taxon>Bacteria</taxon>
        <taxon>Pseudomonadati</taxon>
        <taxon>Pseudomonadota</taxon>
        <taxon>Gammaproteobacteria</taxon>
        <taxon>Lysobacterales</taxon>
        <taxon>Lysobacteraceae</taxon>
        <taxon>Arenimonas</taxon>
    </lineage>
</organism>
<keyword evidence="1" id="KW-1133">Transmembrane helix</keyword>
<feature type="transmembrane region" description="Helical" evidence="1">
    <location>
        <begin position="83"/>
        <end position="103"/>
    </location>
</feature>
<feature type="transmembrane region" description="Helical" evidence="1">
    <location>
        <begin position="49"/>
        <end position="71"/>
    </location>
</feature>
<evidence type="ECO:0000313" key="2">
    <source>
        <dbReference type="EMBL" id="GGA74855.1"/>
    </source>
</evidence>
<feature type="transmembrane region" description="Helical" evidence="1">
    <location>
        <begin position="109"/>
        <end position="129"/>
    </location>
</feature>
<proteinExistence type="predicted"/>
<evidence type="ECO:0000256" key="1">
    <source>
        <dbReference type="SAM" id="Phobius"/>
    </source>
</evidence>
<protein>
    <recommendedName>
        <fullName evidence="4">SRPBCC domain-containing protein</fullName>
    </recommendedName>
</protein>
<name>A0ABQ1HGH2_9GAMM</name>
<dbReference type="Proteomes" id="UP000623419">
    <property type="component" value="Unassembled WGS sequence"/>
</dbReference>
<dbReference type="Pfam" id="PF10604">
    <property type="entry name" value="Polyketide_cyc2"/>
    <property type="match status" value="1"/>
</dbReference>